<proteinExistence type="predicted"/>
<dbReference type="Pfam" id="PF14155">
    <property type="entry name" value="DUF4307"/>
    <property type="match status" value="1"/>
</dbReference>
<evidence type="ECO:0000256" key="1">
    <source>
        <dbReference type="SAM" id="MobiDB-lite"/>
    </source>
</evidence>
<dbReference type="RefSeq" id="WP_047259284.1">
    <property type="nucleotide sequence ID" value="NZ_CP011546.1"/>
</dbReference>
<dbReference type="InterPro" id="IPR025443">
    <property type="entry name" value="DUF4307"/>
</dbReference>
<keyword evidence="2" id="KW-0472">Membrane</keyword>
<keyword evidence="4" id="KW-1185">Reference proteome</keyword>
<dbReference type="KEGG" id="cut:CUTER_03810"/>
<feature type="region of interest" description="Disordered" evidence="1">
    <location>
        <begin position="1"/>
        <end position="20"/>
    </location>
</feature>
<dbReference type="EMBL" id="CP011546">
    <property type="protein sequence ID" value="AKK10768.1"/>
    <property type="molecule type" value="Genomic_DNA"/>
</dbReference>
<sequence length="152" mass="16706">MSSSFTRPASRYGRDTSPQKRNQLSGKVFAILLAILAISLVAFIGRLVYASATKPISATYVAHERVDDATLRVWVDIERRDVNEPAYCIVTAMDYEMAEVGRREILLPAGGEAHQRIAADIPTRELPVAGQLYGCSTAMAPFMEPDQAVNTF</sequence>
<evidence type="ECO:0000313" key="3">
    <source>
        <dbReference type="EMBL" id="AKK10768.1"/>
    </source>
</evidence>
<dbReference type="AlphaFoldDB" id="A0A0G3HFP5"/>
<gene>
    <name evidence="3" type="ORF">CUTER_03810</name>
</gene>
<reference evidence="4" key="2">
    <citation type="submission" date="2015-05" db="EMBL/GenBank/DDBJ databases">
        <title>Complete genome sequence of Corynebacterium uterequi DSM 45634, isolated from the uterus of a maiden mare.</title>
        <authorList>
            <person name="Ruckert C."/>
            <person name="Albersmeier A."/>
            <person name="Winkler A."/>
            <person name="Tauch A."/>
        </authorList>
    </citation>
    <scope>NUCLEOTIDE SEQUENCE [LARGE SCALE GENOMIC DNA]</scope>
    <source>
        <strain evidence="4">DSM 45634</strain>
    </source>
</reference>
<evidence type="ECO:0000313" key="4">
    <source>
        <dbReference type="Proteomes" id="UP000035548"/>
    </source>
</evidence>
<keyword evidence="2" id="KW-1133">Transmembrane helix</keyword>
<dbReference type="PATRIC" id="fig|1072256.5.peg.756"/>
<keyword evidence="2" id="KW-0812">Transmembrane</keyword>
<dbReference type="STRING" id="1072256.CUTER_03810"/>
<reference evidence="3 4" key="1">
    <citation type="journal article" date="2015" name="Genome Announc.">
        <title>Virulence Factor Genes Detected in the Complete Genome Sequence of Corynebacterium uterequi DSM 45634, Isolated from the Uterus of a Maiden Mare.</title>
        <authorList>
            <person name="Ruckert C."/>
            <person name="Kriete M."/>
            <person name="Jaenicke S."/>
            <person name="Winkler A."/>
            <person name="Tauch A."/>
        </authorList>
    </citation>
    <scope>NUCLEOTIDE SEQUENCE [LARGE SCALE GENOMIC DNA]</scope>
    <source>
        <strain evidence="3 4">DSM 45634</strain>
    </source>
</reference>
<name>A0A0G3HFP5_9CORY</name>
<dbReference type="Proteomes" id="UP000035548">
    <property type="component" value="Chromosome"/>
</dbReference>
<organism evidence="3 4">
    <name type="scientific">Corynebacterium uterequi</name>
    <dbReference type="NCBI Taxonomy" id="1072256"/>
    <lineage>
        <taxon>Bacteria</taxon>
        <taxon>Bacillati</taxon>
        <taxon>Actinomycetota</taxon>
        <taxon>Actinomycetes</taxon>
        <taxon>Mycobacteriales</taxon>
        <taxon>Corynebacteriaceae</taxon>
        <taxon>Corynebacterium</taxon>
    </lineage>
</organism>
<evidence type="ECO:0000256" key="2">
    <source>
        <dbReference type="SAM" id="Phobius"/>
    </source>
</evidence>
<dbReference type="OrthoDB" id="4425882at2"/>
<accession>A0A0G3HFP5</accession>
<feature type="transmembrane region" description="Helical" evidence="2">
    <location>
        <begin position="28"/>
        <end position="49"/>
    </location>
</feature>
<protein>
    <submittedName>
        <fullName evidence="3">Putative DUF4307 family protein</fullName>
    </submittedName>
</protein>